<sequence>MLSLKNYTIEYASKQVTLPANASITIQVTEISNNVSFIVLQVHTFLYPVTLKYTNDITNNNNVNGTNIGLVKFTKLKSTLIFYLRSFHNWKIHALIAAVGYTDKSPVPGGCALASPTEMAPYLDINYTDSIISVNGGPSSYNSTTYCNKTSGVKYTFYHTFVPEWDFTEETYFTSILNMMTYDSVIYRSLVALEAPTGPILQRLFSSYPGIGRVFTIVATAPSGAVSVYVPTFTYSCNITINTDSCGLPMTTFVKVENALLAFVGLFICFKGHRYYHTNLFVMGSVTGTFVSYVLLTKFLPTEVDFIMIATVIGMVFGVIWTSTWWCLHSPILSVVIPLLNCCCLITAILYSIIRDLLPVFESDINYWITFFSVSLMFLFLSLPRPLSSNISACCVIGAFMTIVPIAISVGSSIAYVFINVIRRATVKGFNLANTEFPTQVPGEYMQAFWFLFLYIQIIVTVFMSYFIAFFENIVFVFPRRVNELLHRTYAQRVVLDTVLWLFAILLIWLGRWRQMAQAKNRPPFPPTPVVLRRDDPEERVNRDVHDENTSLMADANYPNYTLASESTTAG</sequence>
<dbReference type="EnsemblMetazoa" id="RPRC009736-RA">
    <property type="protein sequence ID" value="RPRC009736-PA"/>
    <property type="gene ID" value="RPRC009736"/>
</dbReference>
<dbReference type="VEuPathDB" id="VectorBase:RPRC009736"/>
<dbReference type="STRING" id="13249.T1I0B6"/>
<dbReference type="Proteomes" id="UP000015103">
    <property type="component" value="Unassembled WGS sequence"/>
</dbReference>
<dbReference type="EMBL" id="ACPB03011924">
    <property type="status" value="NOT_ANNOTATED_CDS"/>
    <property type="molecule type" value="Genomic_DNA"/>
</dbReference>
<feature type="domain" description="TM7S3/TM198-like" evidence="5">
    <location>
        <begin position="259"/>
        <end position="460"/>
    </location>
</feature>
<evidence type="ECO:0000313" key="7">
    <source>
        <dbReference type="Proteomes" id="UP000015103"/>
    </source>
</evidence>
<evidence type="ECO:0000256" key="2">
    <source>
        <dbReference type="ARBA" id="ARBA00022692"/>
    </source>
</evidence>
<dbReference type="Pfam" id="PF13886">
    <property type="entry name" value="TM7S3_TM198"/>
    <property type="match status" value="1"/>
</dbReference>
<reference evidence="6" key="1">
    <citation type="submission" date="2015-05" db="UniProtKB">
        <authorList>
            <consortium name="EnsemblMetazoa"/>
        </authorList>
    </citation>
    <scope>IDENTIFICATION</scope>
</reference>
<dbReference type="GO" id="GO:0043069">
    <property type="term" value="P:negative regulation of programmed cell death"/>
    <property type="evidence" value="ECO:0007669"/>
    <property type="project" value="TreeGrafter"/>
</dbReference>
<name>T1I0B6_RHOPR</name>
<evidence type="ECO:0000256" key="4">
    <source>
        <dbReference type="ARBA" id="ARBA00023136"/>
    </source>
</evidence>
<evidence type="ECO:0000313" key="6">
    <source>
        <dbReference type="EnsemblMetazoa" id="RPRC009736-PA"/>
    </source>
</evidence>
<dbReference type="OMA" id="VCTWYLQ"/>
<dbReference type="HOGENOM" id="CLU_029739_0_0_1"/>
<evidence type="ECO:0000256" key="3">
    <source>
        <dbReference type="ARBA" id="ARBA00022989"/>
    </source>
</evidence>
<evidence type="ECO:0000259" key="5">
    <source>
        <dbReference type="Pfam" id="PF13886"/>
    </source>
</evidence>
<evidence type="ECO:0000256" key="1">
    <source>
        <dbReference type="ARBA" id="ARBA00004141"/>
    </source>
</evidence>
<dbReference type="Pfam" id="PF25992">
    <property type="entry name" value="Ig_TM7SF3_N"/>
    <property type="match status" value="1"/>
</dbReference>
<protein>
    <submittedName>
        <fullName evidence="6">DUF4203 domain-containing protein</fullName>
    </submittedName>
</protein>
<comment type="subcellular location">
    <subcellularLocation>
        <location evidence="1">Membrane</location>
        <topology evidence="1">Multi-pass membrane protein</topology>
    </subcellularLocation>
</comment>
<keyword evidence="2" id="KW-0812">Transmembrane</keyword>
<dbReference type="eggNOG" id="ENOG502QS07">
    <property type="taxonomic scope" value="Eukaryota"/>
</dbReference>
<dbReference type="InterPro" id="IPR025256">
    <property type="entry name" value="TM7S3/TM198-like_dom"/>
</dbReference>
<keyword evidence="3" id="KW-1133">Transmembrane helix</keyword>
<dbReference type="InParanoid" id="T1I0B6"/>
<dbReference type="InterPro" id="IPR042502">
    <property type="entry name" value="TM7SF3"/>
</dbReference>
<dbReference type="GO" id="GO:0005886">
    <property type="term" value="C:plasma membrane"/>
    <property type="evidence" value="ECO:0007669"/>
    <property type="project" value="TreeGrafter"/>
</dbReference>
<keyword evidence="7" id="KW-1185">Reference proteome</keyword>
<proteinExistence type="predicted"/>
<dbReference type="PANTHER" id="PTHR15937">
    <property type="entry name" value="TRANSMEMBRANE 7 SUPERFAMILY MEMBER 3"/>
    <property type="match status" value="1"/>
</dbReference>
<dbReference type="PANTHER" id="PTHR15937:SF3">
    <property type="entry name" value="TRANSMEMBRANE 7 SUPERFAMILY MEMBER 3"/>
    <property type="match status" value="1"/>
</dbReference>
<keyword evidence="4" id="KW-0472">Membrane</keyword>
<organism evidence="6 7">
    <name type="scientific">Rhodnius prolixus</name>
    <name type="common">Triatomid bug</name>
    <dbReference type="NCBI Taxonomy" id="13249"/>
    <lineage>
        <taxon>Eukaryota</taxon>
        <taxon>Metazoa</taxon>
        <taxon>Ecdysozoa</taxon>
        <taxon>Arthropoda</taxon>
        <taxon>Hexapoda</taxon>
        <taxon>Insecta</taxon>
        <taxon>Pterygota</taxon>
        <taxon>Neoptera</taxon>
        <taxon>Paraneoptera</taxon>
        <taxon>Hemiptera</taxon>
        <taxon>Heteroptera</taxon>
        <taxon>Panheteroptera</taxon>
        <taxon>Cimicomorpha</taxon>
        <taxon>Reduviidae</taxon>
        <taxon>Triatominae</taxon>
        <taxon>Rhodnius</taxon>
    </lineage>
</organism>
<accession>T1I0B6</accession>
<dbReference type="AlphaFoldDB" id="T1I0B6"/>